<sequence>MSEVEQQKIPLREIIEQADKLTAGGNWVAASDFLESALSDHENNIAILDRLAVSFMRRQENTRALHVWNTILSLAPSQPRARLNLIDLLLREGDLQQADKVADDGLKLLPDNEWMLIKRAQVNDALLLEDRQVALSSWKAAVQRAPNNKAAVIGLAACLQSMDEVQEAEKTLLTAKRSLDGEQELALALVRLYGEYYLLDAAIAVGREFIMARPSAPAVVPLVVKYLLCLHRYDELSDLLASEAAKALPNYQILLSRAAASRKLWEDACAGWKQQAAEIQEGPRSRVEKVDLVYSIMKKKDFVTAQAGALELLSHYPEEVASFRVCSNVFRAAGSDFATGGFYFVRLAADRFPEDVESCLQAAAAYFRPGRNKIAEGYLNKVVDTAPNRWAAEAASLLLGIHTVRNDVEAAQKLLASITGAAEEKYNDSFSQLCRIHLRNADLLRGVESETRTSSAGFPAVAELETLVRKAAVWSAKRGSGNARGARVAICVSGQLRGYETAWPLLRKLIIDPLQADVFLSTWNTVGTGAGGPGVIDRFIPPILLQALPLEMRKYERFLDACPNASDLILKDESVAADVLSGSLGLAGCETEPPENFDEHWKTLDVPDRMKNACRMIYKIWRAHELMRKQEHMQGWDYDIVLRLRPDMLFSYFDLSQVRNVSRLNNTLCVKMLKASGLEDQFAVGGRGAMEIYSSIWPMVKQRGNSGYLPWFAGAWSEGLLRNHVFASGLTYKECPAMRWSLCQRVPRWDRMVGAFLDDAENLGEGGASIVEGVKLYLRDLERSADVRDSEGMRNLRMRLAA</sequence>
<protein>
    <submittedName>
        <fullName evidence="1">Tetratricopeptide repeat protein</fullName>
    </submittedName>
</protein>
<reference evidence="1 2" key="1">
    <citation type="submission" date="2024-09" db="EMBL/GenBank/DDBJ databases">
        <authorList>
            <person name="Sun Q."/>
            <person name="Mori K."/>
        </authorList>
    </citation>
    <scope>NUCLEOTIDE SEQUENCE [LARGE SCALE GENOMIC DNA]</scope>
    <source>
        <strain evidence="1 2">TBRC 5777</strain>
    </source>
</reference>
<dbReference type="RefSeq" id="WP_377043084.1">
    <property type="nucleotide sequence ID" value="NZ_JBHLUN010000002.1"/>
</dbReference>
<dbReference type="Gene3D" id="1.25.40.10">
    <property type="entry name" value="Tetratricopeptide repeat domain"/>
    <property type="match status" value="1"/>
</dbReference>
<dbReference type="SUPFAM" id="SSF48452">
    <property type="entry name" value="TPR-like"/>
    <property type="match status" value="2"/>
</dbReference>
<keyword evidence="2" id="KW-1185">Reference proteome</keyword>
<gene>
    <name evidence="1" type="ORF">ACFFGY_03960</name>
</gene>
<accession>A0ABV6JNV8</accession>
<organism evidence="1 2">
    <name type="scientific">Roseomonas elaeocarpi</name>
    <dbReference type="NCBI Taxonomy" id="907779"/>
    <lineage>
        <taxon>Bacteria</taxon>
        <taxon>Pseudomonadati</taxon>
        <taxon>Pseudomonadota</taxon>
        <taxon>Alphaproteobacteria</taxon>
        <taxon>Acetobacterales</taxon>
        <taxon>Roseomonadaceae</taxon>
        <taxon>Roseomonas</taxon>
    </lineage>
</organism>
<dbReference type="EMBL" id="JBHLUN010000002">
    <property type="protein sequence ID" value="MFC0407389.1"/>
    <property type="molecule type" value="Genomic_DNA"/>
</dbReference>
<dbReference type="InterPro" id="IPR011990">
    <property type="entry name" value="TPR-like_helical_dom_sf"/>
</dbReference>
<evidence type="ECO:0000313" key="2">
    <source>
        <dbReference type="Proteomes" id="UP001589865"/>
    </source>
</evidence>
<evidence type="ECO:0000313" key="1">
    <source>
        <dbReference type="EMBL" id="MFC0407389.1"/>
    </source>
</evidence>
<name>A0ABV6JNV8_9PROT</name>
<comment type="caution">
    <text evidence="1">The sequence shown here is derived from an EMBL/GenBank/DDBJ whole genome shotgun (WGS) entry which is preliminary data.</text>
</comment>
<dbReference type="Proteomes" id="UP001589865">
    <property type="component" value="Unassembled WGS sequence"/>
</dbReference>
<proteinExistence type="predicted"/>